<dbReference type="EMBL" id="BAAANE010000004">
    <property type="protein sequence ID" value="GAA1628135.1"/>
    <property type="molecule type" value="Genomic_DNA"/>
</dbReference>
<dbReference type="Gene3D" id="3.50.50.60">
    <property type="entry name" value="FAD/NAD(P)-binding domain"/>
    <property type="match status" value="2"/>
</dbReference>
<dbReference type="Pfam" id="PF13738">
    <property type="entry name" value="Pyr_redox_3"/>
    <property type="match status" value="1"/>
</dbReference>
<proteinExistence type="predicted"/>
<keyword evidence="2" id="KW-1185">Reference proteome</keyword>
<dbReference type="PANTHER" id="PTHR42877">
    <property type="entry name" value="L-ORNITHINE N(5)-MONOOXYGENASE-RELATED"/>
    <property type="match status" value="1"/>
</dbReference>
<dbReference type="InterPro" id="IPR051209">
    <property type="entry name" value="FAD-bind_Monooxygenase_sf"/>
</dbReference>
<name>A0ABP4QYJ4_9ACTN</name>
<sequence>MAAVQDEAQSQRDAVHHRIVVVGTGFAGIGMAVRLKQAGYHDFVVLERAQDVGGTWRDNTYPGCRCDVPSHLYSFSFAPNPDWSSTFSPQPEIEAYLRKVTDGFRVRPHVRFGHSVESAHWEGDQWRIHTSQDDFTADLLLSGMGPLAEPSYPKLQGIESFEGDVFHSAQWNHGLDLSGRKVAVIGTGASAIQFVPAIQPEVEELHLFQRTPPWVMPRPDRRISKVEKAVYRRFPLAQKAVRAGIYWGRESLVLGFAKLPAIMKQAQKIAEKHLAQQVRNPELRTKLTPDFTLGCKRVLISDDYYPAIAQPNVEVVTDAILEVTPTGIVTEDGVKHEVDTIIYGTGFRVTDLPVMDLVHGRDGKSLREAWADGMEAHLGTAVAGFPNFFLLIGPNTGLGHSSMVFMIESQIAYILDAIKTMDADGLAEVEVRPEVQRAFVDGVRTSMRNTIWTRGGCTSWYLDSEGRNTTLWPSFTFRFRQLTRRFDSTQYLTR</sequence>
<protein>
    <submittedName>
        <fullName evidence="1">NAD(P)/FAD-dependent oxidoreductase</fullName>
    </submittedName>
</protein>
<organism evidence="1 2">
    <name type="scientific">Kribbella alba</name>
    <dbReference type="NCBI Taxonomy" id="190197"/>
    <lineage>
        <taxon>Bacteria</taxon>
        <taxon>Bacillati</taxon>
        <taxon>Actinomycetota</taxon>
        <taxon>Actinomycetes</taxon>
        <taxon>Propionibacteriales</taxon>
        <taxon>Kribbellaceae</taxon>
        <taxon>Kribbella</taxon>
    </lineage>
</organism>
<evidence type="ECO:0000313" key="1">
    <source>
        <dbReference type="EMBL" id="GAA1628135.1"/>
    </source>
</evidence>
<comment type="caution">
    <text evidence="1">The sequence shown here is derived from an EMBL/GenBank/DDBJ whole genome shotgun (WGS) entry which is preliminary data.</text>
</comment>
<dbReference type="Proteomes" id="UP001501319">
    <property type="component" value="Unassembled WGS sequence"/>
</dbReference>
<dbReference type="InterPro" id="IPR036188">
    <property type="entry name" value="FAD/NAD-bd_sf"/>
</dbReference>
<dbReference type="PANTHER" id="PTHR42877:SF4">
    <property type="entry name" value="FAD_NAD(P)-BINDING DOMAIN-CONTAINING PROTEIN-RELATED"/>
    <property type="match status" value="1"/>
</dbReference>
<dbReference type="RefSeq" id="WP_344110152.1">
    <property type="nucleotide sequence ID" value="NZ_BAAANE010000004.1"/>
</dbReference>
<accession>A0ABP4QYJ4</accession>
<dbReference type="SUPFAM" id="SSF51905">
    <property type="entry name" value="FAD/NAD(P)-binding domain"/>
    <property type="match status" value="1"/>
</dbReference>
<evidence type="ECO:0000313" key="2">
    <source>
        <dbReference type="Proteomes" id="UP001501319"/>
    </source>
</evidence>
<gene>
    <name evidence="1" type="ORF">GCM10009744_15020</name>
</gene>
<reference evidence="2" key="1">
    <citation type="journal article" date="2019" name="Int. J. Syst. Evol. Microbiol.">
        <title>The Global Catalogue of Microorganisms (GCM) 10K type strain sequencing project: providing services to taxonomists for standard genome sequencing and annotation.</title>
        <authorList>
            <consortium name="The Broad Institute Genomics Platform"/>
            <consortium name="The Broad Institute Genome Sequencing Center for Infectious Disease"/>
            <person name="Wu L."/>
            <person name="Ma J."/>
        </authorList>
    </citation>
    <scope>NUCLEOTIDE SEQUENCE [LARGE SCALE GENOMIC DNA]</scope>
    <source>
        <strain evidence="2">JCM 14306</strain>
    </source>
</reference>